<dbReference type="PATRIC" id="fig|1204725.3.peg.219"/>
<protein>
    <submittedName>
        <fullName evidence="1">Uncharacterized protein</fullName>
    </submittedName>
</protein>
<evidence type="ECO:0000313" key="2">
    <source>
        <dbReference type="Proteomes" id="UP000007360"/>
    </source>
</evidence>
<proteinExistence type="predicted"/>
<dbReference type="RefSeq" id="WP_004029411.1">
    <property type="nucleotide sequence ID" value="NZ_AMPO01000001.1"/>
</dbReference>
<dbReference type="OrthoDB" id="382087at2157"/>
<reference evidence="1 2" key="1">
    <citation type="journal article" date="2012" name="J. Bacteriol.">
        <title>Draft genome sequence of Methanobacterium formicicum DSM 3637, an archaebacterium isolated from the methane producer amoeba Pelomyxa palustris.</title>
        <authorList>
            <person name="Gutierrez G."/>
        </authorList>
    </citation>
    <scope>NUCLEOTIDE SEQUENCE [LARGE SCALE GENOMIC DNA]</scope>
    <source>
        <strain evidence="2">DSM 3637 / PP1</strain>
    </source>
</reference>
<dbReference type="AlphaFoldDB" id="K2RVS7"/>
<organism evidence="1 2">
    <name type="scientific">Methanobacterium formicicum (strain DSM 3637 / PP1)</name>
    <dbReference type="NCBI Taxonomy" id="1204725"/>
    <lineage>
        <taxon>Archaea</taxon>
        <taxon>Methanobacteriati</taxon>
        <taxon>Methanobacteriota</taxon>
        <taxon>Methanomada group</taxon>
        <taxon>Methanobacteria</taxon>
        <taxon>Methanobacteriales</taxon>
        <taxon>Methanobacteriaceae</taxon>
        <taxon>Methanobacterium</taxon>
    </lineage>
</organism>
<sequence length="405" mass="48513">MDVKILGRTGYQIDNLIEKELIKGVKSGKELKNKVLDSLGKEVPKHFQKAYDRSLIKLLEKEKIMIVSYDPSMDSRRTKQAFKSDPLVFDSSKRLTRPDILELLKNLTKSNRAYQNIRSLFKNKLEDLKTFYFYRWSILENGTFSETPDQLEDMFSNFRFFEYIQDMITDLEEKDKEAYIRYYYVESVDEDVESYDTVWSEIQYIIDKVEERDERKRYDMSYDYDDLQIEKEKRSFEEEDYFKYDLKEIIEHMASILILLDKYKNYPNLKIWFYPFSSFQFDDIWNDVSNSYYKTYSSFDNKILTHSVYTLKIDKYGYWDDKEALKEGGYKNQLNSIKSPDKEFEHVIDIILTYPKEEKAILMGILAKGLSDESGSIQVFGEFYRKMQNVDYQKRLTTVLGLVEL</sequence>
<dbReference type="EMBL" id="AMPO01000001">
    <property type="protein sequence ID" value="EKF86840.1"/>
    <property type="molecule type" value="Genomic_DNA"/>
</dbReference>
<comment type="caution">
    <text evidence="1">The sequence shown here is derived from an EMBL/GenBank/DDBJ whole genome shotgun (WGS) entry which is preliminary data.</text>
</comment>
<keyword evidence="2" id="KW-1185">Reference proteome</keyword>
<gene>
    <name evidence="1" type="ORF">A994_01100</name>
</gene>
<evidence type="ECO:0000313" key="1">
    <source>
        <dbReference type="EMBL" id="EKF86840.1"/>
    </source>
</evidence>
<dbReference type="Proteomes" id="UP000007360">
    <property type="component" value="Unassembled WGS sequence"/>
</dbReference>
<name>K2RVS7_METFP</name>
<accession>K2RVS7</accession>